<gene>
    <name evidence="1" type="ORF">AVEN_47291_1</name>
</gene>
<reference evidence="1 2" key="1">
    <citation type="journal article" date="2019" name="Sci. Rep.">
        <title>Orb-weaving spider Araneus ventricosus genome elucidates the spidroin gene catalogue.</title>
        <authorList>
            <person name="Kono N."/>
            <person name="Nakamura H."/>
            <person name="Ohtoshi R."/>
            <person name="Moran D.A.P."/>
            <person name="Shinohara A."/>
            <person name="Yoshida Y."/>
            <person name="Fujiwara M."/>
            <person name="Mori M."/>
            <person name="Tomita M."/>
            <person name="Arakawa K."/>
        </authorList>
    </citation>
    <scope>NUCLEOTIDE SEQUENCE [LARGE SCALE GENOMIC DNA]</scope>
</reference>
<protein>
    <submittedName>
        <fullName evidence="1">Uncharacterized protein</fullName>
    </submittedName>
</protein>
<keyword evidence="2" id="KW-1185">Reference proteome</keyword>
<dbReference type="Proteomes" id="UP000499080">
    <property type="component" value="Unassembled WGS sequence"/>
</dbReference>
<organism evidence="1 2">
    <name type="scientific">Araneus ventricosus</name>
    <name type="common">Orbweaver spider</name>
    <name type="synonym">Epeira ventricosa</name>
    <dbReference type="NCBI Taxonomy" id="182803"/>
    <lineage>
        <taxon>Eukaryota</taxon>
        <taxon>Metazoa</taxon>
        <taxon>Ecdysozoa</taxon>
        <taxon>Arthropoda</taxon>
        <taxon>Chelicerata</taxon>
        <taxon>Arachnida</taxon>
        <taxon>Araneae</taxon>
        <taxon>Araneomorphae</taxon>
        <taxon>Entelegynae</taxon>
        <taxon>Araneoidea</taxon>
        <taxon>Araneidae</taxon>
        <taxon>Araneus</taxon>
    </lineage>
</organism>
<comment type="caution">
    <text evidence="1">The sequence shown here is derived from an EMBL/GenBank/DDBJ whole genome shotgun (WGS) entry which is preliminary data.</text>
</comment>
<proteinExistence type="predicted"/>
<dbReference type="EMBL" id="BGPR01040813">
    <property type="protein sequence ID" value="GBO17000.1"/>
    <property type="molecule type" value="Genomic_DNA"/>
</dbReference>
<name>A0A4Y2UZD4_ARAVE</name>
<accession>A0A4Y2UZD4</accession>
<evidence type="ECO:0000313" key="2">
    <source>
        <dbReference type="Proteomes" id="UP000499080"/>
    </source>
</evidence>
<dbReference type="AlphaFoldDB" id="A0A4Y2UZD4"/>
<evidence type="ECO:0000313" key="1">
    <source>
        <dbReference type="EMBL" id="GBO17000.1"/>
    </source>
</evidence>
<sequence length="107" mass="12636">MDIGMGPGSLRDLRDAKSAERKIKKHDIYESIKYFFHYMPVLWLEEGILQEFYFLIGRPNTDPARRIKVLMRAMFSICETEIRDSLEKSVLTSRAFLEDQMPGFRDQ</sequence>